<evidence type="ECO:0000313" key="1">
    <source>
        <dbReference type="EMBL" id="CAF4644771.1"/>
    </source>
</evidence>
<evidence type="ECO:0000313" key="2">
    <source>
        <dbReference type="Proteomes" id="UP000676336"/>
    </source>
</evidence>
<feature type="non-terminal residue" evidence="1">
    <location>
        <position position="46"/>
    </location>
</feature>
<comment type="caution">
    <text evidence="1">The sequence shown here is derived from an EMBL/GenBank/DDBJ whole genome shotgun (WGS) entry which is preliminary data.</text>
</comment>
<accession>A0A8S2ZM13</accession>
<protein>
    <submittedName>
        <fullName evidence="1">Uncharacterized protein</fullName>
    </submittedName>
</protein>
<reference evidence="1" key="1">
    <citation type="submission" date="2021-02" db="EMBL/GenBank/DDBJ databases">
        <authorList>
            <person name="Nowell W R."/>
        </authorList>
    </citation>
    <scope>NUCLEOTIDE SEQUENCE</scope>
</reference>
<dbReference type="EMBL" id="CAJOBI010113637">
    <property type="protein sequence ID" value="CAF4644771.1"/>
    <property type="molecule type" value="Genomic_DNA"/>
</dbReference>
<dbReference type="Proteomes" id="UP000676336">
    <property type="component" value="Unassembled WGS sequence"/>
</dbReference>
<name>A0A8S2ZM13_9BILA</name>
<gene>
    <name evidence="1" type="ORF">SMN809_LOCUS40846</name>
</gene>
<proteinExistence type="predicted"/>
<dbReference type="AlphaFoldDB" id="A0A8S2ZM13"/>
<organism evidence="1 2">
    <name type="scientific">Rotaria magnacalcarata</name>
    <dbReference type="NCBI Taxonomy" id="392030"/>
    <lineage>
        <taxon>Eukaryota</taxon>
        <taxon>Metazoa</taxon>
        <taxon>Spiralia</taxon>
        <taxon>Gnathifera</taxon>
        <taxon>Rotifera</taxon>
        <taxon>Eurotatoria</taxon>
        <taxon>Bdelloidea</taxon>
        <taxon>Philodinida</taxon>
        <taxon>Philodinidae</taxon>
        <taxon>Rotaria</taxon>
    </lineage>
</organism>
<sequence>MTGRVVTIGLLFRYPSGRSMVLIRQATLHKPPLPITRYENHLPAAK</sequence>